<dbReference type="Proteomes" id="UP000198942">
    <property type="component" value="Unassembled WGS sequence"/>
</dbReference>
<dbReference type="STRING" id="551995.SAMN05192574_114106"/>
<evidence type="ECO:0000313" key="2">
    <source>
        <dbReference type="Proteomes" id="UP000198942"/>
    </source>
</evidence>
<dbReference type="EMBL" id="FOCL01000014">
    <property type="protein sequence ID" value="SEO85720.1"/>
    <property type="molecule type" value="Genomic_DNA"/>
</dbReference>
<evidence type="ECO:0000313" key="1">
    <source>
        <dbReference type="EMBL" id="SEO85720.1"/>
    </source>
</evidence>
<accession>A0A1H8T3Z0</accession>
<proteinExistence type="predicted"/>
<keyword evidence="2" id="KW-1185">Reference proteome</keyword>
<sequence>MLSKRDSRQFFNFSLELLKQVTYKIIKKGCHAEALEVWWAGSARDPLTDSGDRLLFNILFSVFFENSIK</sequence>
<dbReference type="AlphaFoldDB" id="A0A1H8T3Z0"/>
<name>A0A1H8T3Z0_9SPHI</name>
<gene>
    <name evidence="1" type="ORF">SAMN05192574_114106</name>
</gene>
<reference evidence="2" key="1">
    <citation type="submission" date="2016-10" db="EMBL/GenBank/DDBJ databases">
        <authorList>
            <person name="Varghese N."/>
            <person name="Submissions S."/>
        </authorList>
    </citation>
    <scope>NUCLEOTIDE SEQUENCE [LARGE SCALE GENOMIC DNA]</scope>
    <source>
        <strain evidence="2">Gh-48</strain>
    </source>
</reference>
<organism evidence="1 2">
    <name type="scientific">Mucilaginibacter gossypiicola</name>
    <dbReference type="NCBI Taxonomy" id="551995"/>
    <lineage>
        <taxon>Bacteria</taxon>
        <taxon>Pseudomonadati</taxon>
        <taxon>Bacteroidota</taxon>
        <taxon>Sphingobacteriia</taxon>
        <taxon>Sphingobacteriales</taxon>
        <taxon>Sphingobacteriaceae</taxon>
        <taxon>Mucilaginibacter</taxon>
    </lineage>
</organism>
<protein>
    <submittedName>
        <fullName evidence="1">Uncharacterized protein</fullName>
    </submittedName>
</protein>